<feature type="domain" description="VOC" evidence="1">
    <location>
        <begin position="4"/>
        <end position="126"/>
    </location>
</feature>
<dbReference type="EMBL" id="CP063169">
    <property type="protein sequence ID" value="QOR72350.1"/>
    <property type="molecule type" value="Genomic_DNA"/>
</dbReference>
<protein>
    <submittedName>
        <fullName evidence="2">VOC family protein</fullName>
    </submittedName>
</protein>
<evidence type="ECO:0000259" key="1">
    <source>
        <dbReference type="PROSITE" id="PS51819"/>
    </source>
</evidence>
<dbReference type="InterPro" id="IPR037523">
    <property type="entry name" value="VOC_core"/>
</dbReference>
<dbReference type="PROSITE" id="PS51819">
    <property type="entry name" value="VOC"/>
    <property type="match status" value="1"/>
</dbReference>
<sequence>MDQRLSLITLVVADLDVSRAFYIDGLGWQAEVDVPGEVLMIRIGDHLLLSLWHRDHAEAEIGPVSRTGTPPITLAHNVAEPTEVDSILELAEGAGARIGQAAWRSWGGYSGYVIDPDGFRWEVAVNPTELGESLLP</sequence>
<organism evidence="2 3">
    <name type="scientific">Ruania alkalisoli</name>
    <dbReference type="NCBI Taxonomy" id="2779775"/>
    <lineage>
        <taxon>Bacteria</taxon>
        <taxon>Bacillati</taxon>
        <taxon>Actinomycetota</taxon>
        <taxon>Actinomycetes</taxon>
        <taxon>Micrococcales</taxon>
        <taxon>Ruaniaceae</taxon>
        <taxon>Ruania</taxon>
    </lineage>
</organism>
<dbReference type="PANTHER" id="PTHR36503:SF1">
    <property type="entry name" value="BLR2520 PROTEIN"/>
    <property type="match status" value="1"/>
</dbReference>
<name>A0A7M1SXQ2_9MICO</name>
<reference evidence="2 3" key="1">
    <citation type="submission" date="2020-10" db="EMBL/GenBank/DDBJ databases">
        <title>Haloactinobacterium sp. RN3S43, a bacterium isolated from saline soil.</title>
        <authorList>
            <person name="Sun J.-Q."/>
        </authorList>
    </citation>
    <scope>NUCLEOTIDE SEQUENCE [LARGE SCALE GENOMIC DNA]</scope>
    <source>
        <strain evidence="2 3">RN3S43</strain>
    </source>
</reference>
<dbReference type="AlphaFoldDB" id="A0A7M1SXQ2"/>
<dbReference type="Proteomes" id="UP000593758">
    <property type="component" value="Chromosome"/>
</dbReference>
<dbReference type="KEGG" id="halt:IM660_09065"/>
<dbReference type="InterPro" id="IPR004360">
    <property type="entry name" value="Glyas_Fos-R_dOase_dom"/>
</dbReference>
<dbReference type="PANTHER" id="PTHR36503">
    <property type="entry name" value="BLR2520 PROTEIN"/>
    <property type="match status" value="1"/>
</dbReference>
<dbReference type="SUPFAM" id="SSF54593">
    <property type="entry name" value="Glyoxalase/Bleomycin resistance protein/Dihydroxybiphenyl dioxygenase"/>
    <property type="match status" value="1"/>
</dbReference>
<dbReference type="Gene3D" id="3.10.180.10">
    <property type="entry name" value="2,3-Dihydroxybiphenyl 1,2-Dioxygenase, domain 1"/>
    <property type="match status" value="1"/>
</dbReference>
<evidence type="ECO:0000313" key="2">
    <source>
        <dbReference type="EMBL" id="QOR72350.1"/>
    </source>
</evidence>
<evidence type="ECO:0000313" key="3">
    <source>
        <dbReference type="Proteomes" id="UP000593758"/>
    </source>
</evidence>
<keyword evidence="3" id="KW-1185">Reference proteome</keyword>
<proteinExistence type="predicted"/>
<gene>
    <name evidence="2" type="ORF">IM660_09065</name>
</gene>
<accession>A0A7M1SXQ2</accession>
<dbReference type="InterPro" id="IPR029068">
    <property type="entry name" value="Glyas_Bleomycin-R_OHBP_Dase"/>
</dbReference>
<dbReference type="Pfam" id="PF00903">
    <property type="entry name" value="Glyoxalase"/>
    <property type="match status" value="1"/>
</dbReference>
<dbReference type="RefSeq" id="WP_193498990.1">
    <property type="nucleotide sequence ID" value="NZ_CP063169.1"/>
</dbReference>